<gene>
    <name evidence="3" type="ORF">E1181_09320</name>
</gene>
<dbReference type="GO" id="GO:0005829">
    <property type="term" value="C:cytosol"/>
    <property type="evidence" value="ECO:0007669"/>
    <property type="project" value="TreeGrafter"/>
</dbReference>
<accession>A0A4R4W3M2</accession>
<dbReference type="OrthoDB" id="9807356at2"/>
<keyword evidence="4" id="KW-1185">Reference proteome</keyword>
<organism evidence="3 4">
    <name type="scientific">Saccharopolyspora terrae</name>
    <dbReference type="NCBI Taxonomy" id="2530384"/>
    <lineage>
        <taxon>Bacteria</taxon>
        <taxon>Bacillati</taxon>
        <taxon>Actinomycetota</taxon>
        <taxon>Actinomycetes</taxon>
        <taxon>Pseudonocardiales</taxon>
        <taxon>Pseudonocardiaceae</taxon>
        <taxon>Saccharopolyspora</taxon>
    </lineage>
</organism>
<dbReference type="CDD" id="cd03789">
    <property type="entry name" value="GT9_LPS_heptosyltransferase"/>
    <property type="match status" value="1"/>
</dbReference>
<dbReference type="Pfam" id="PF01075">
    <property type="entry name" value="Glyco_transf_9"/>
    <property type="match status" value="1"/>
</dbReference>
<evidence type="ECO:0000313" key="3">
    <source>
        <dbReference type="EMBL" id="TDD07610.1"/>
    </source>
</evidence>
<sequence length="308" mass="33030">MIDTVLVLRALGLGDLLTAVPALRGLRRAFPDHVVLLAAPEPLAELLPLLPEVDEWVPTAGLADFRWQRSGPDVAVNLHGSGPESVRAVCSTGARRVLSHRQPAAPPVAGPDWEAEQHERQRWCRLLRHYDIDADPDDLLLPTPLDGPRPGAAIVHPGASHAARLWPVERYAEVARWAADADFDVVLTGSESEHERAARVAELAGLPGNSVLAGRTGLRELAALVAHARLLICGDTGIAHLASAFRTPSVVLFGPVAPRYWGPPADTRHVALWHGRSGDTFASDPDPGLLAITIGQVIDAARRAVRRG</sequence>
<dbReference type="EMBL" id="SMKS01000010">
    <property type="protein sequence ID" value="TDD07610.1"/>
    <property type="molecule type" value="Genomic_DNA"/>
</dbReference>
<evidence type="ECO:0000256" key="2">
    <source>
        <dbReference type="ARBA" id="ARBA00022679"/>
    </source>
</evidence>
<dbReference type="PANTHER" id="PTHR30160">
    <property type="entry name" value="TETRAACYLDISACCHARIDE 4'-KINASE-RELATED"/>
    <property type="match status" value="1"/>
</dbReference>
<evidence type="ECO:0000256" key="1">
    <source>
        <dbReference type="ARBA" id="ARBA00022676"/>
    </source>
</evidence>
<name>A0A4R4W3M2_9PSEU</name>
<dbReference type="GO" id="GO:0008713">
    <property type="term" value="F:ADP-heptose-lipopolysaccharide heptosyltransferase activity"/>
    <property type="evidence" value="ECO:0007669"/>
    <property type="project" value="TreeGrafter"/>
</dbReference>
<proteinExistence type="predicted"/>
<evidence type="ECO:0000313" key="4">
    <source>
        <dbReference type="Proteomes" id="UP000295674"/>
    </source>
</evidence>
<dbReference type="Proteomes" id="UP000295674">
    <property type="component" value="Unassembled WGS sequence"/>
</dbReference>
<dbReference type="PANTHER" id="PTHR30160:SF1">
    <property type="entry name" value="LIPOPOLYSACCHARIDE 1,2-N-ACETYLGLUCOSAMINETRANSFERASE-RELATED"/>
    <property type="match status" value="1"/>
</dbReference>
<dbReference type="InterPro" id="IPR051199">
    <property type="entry name" value="LPS_LOS_Heptosyltrfase"/>
</dbReference>
<keyword evidence="1" id="KW-0328">Glycosyltransferase</keyword>
<keyword evidence="2 3" id="KW-0808">Transferase</keyword>
<protein>
    <submittedName>
        <fullName evidence="3">Glycosyltransferase family 9 protein</fullName>
    </submittedName>
</protein>
<dbReference type="RefSeq" id="WP_132673568.1">
    <property type="nucleotide sequence ID" value="NZ_SMKS01000010.1"/>
</dbReference>
<dbReference type="AlphaFoldDB" id="A0A4R4W3M2"/>
<dbReference type="InterPro" id="IPR002201">
    <property type="entry name" value="Glyco_trans_9"/>
</dbReference>
<dbReference type="Gene3D" id="3.40.50.2000">
    <property type="entry name" value="Glycogen Phosphorylase B"/>
    <property type="match status" value="2"/>
</dbReference>
<reference evidence="3 4" key="1">
    <citation type="submission" date="2019-03" db="EMBL/GenBank/DDBJ databases">
        <title>Draft genome sequences of novel Actinobacteria.</title>
        <authorList>
            <person name="Sahin N."/>
            <person name="Ay H."/>
            <person name="Saygin H."/>
        </authorList>
    </citation>
    <scope>NUCLEOTIDE SEQUENCE [LARGE SCALE GENOMIC DNA]</scope>
    <source>
        <strain evidence="3 4">16K309</strain>
    </source>
</reference>
<dbReference type="SUPFAM" id="SSF53756">
    <property type="entry name" value="UDP-Glycosyltransferase/glycogen phosphorylase"/>
    <property type="match status" value="1"/>
</dbReference>
<comment type="caution">
    <text evidence="3">The sequence shown here is derived from an EMBL/GenBank/DDBJ whole genome shotgun (WGS) entry which is preliminary data.</text>
</comment>
<dbReference type="GO" id="GO:0009244">
    <property type="term" value="P:lipopolysaccharide core region biosynthetic process"/>
    <property type="evidence" value="ECO:0007669"/>
    <property type="project" value="TreeGrafter"/>
</dbReference>